<feature type="domain" description="RING-type" evidence="7">
    <location>
        <begin position="596"/>
        <end position="635"/>
    </location>
</feature>
<organism evidence="8 9">
    <name type="scientific">Cordylochernes scorpioides</name>
    <dbReference type="NCBI Taxonomy" id="51811"/>
    <lineage>
        <taxon>Eukaryota</taxon>
        <taxon>Metazoa</taxon>
        <taxon>Ecdysozoa</taxon>
        <taxon>Arthropoda</taxon>
        <taxon>Chelicerata</taxon>
        <taxon>Arachnida</taxon>
        <taxon>Pseudoscorpiones</taxon>
        <taxon>Cheliferoidea</taxon>
        <taxon>Chernetidae</taxon>
        <taxon>Cordylochernes</taxon>
    </lineage>
</organism>
<dbReference type="InterPro" id="IPR004087">
    <property type="entry name" value="KH_dom"/>
</dbReference>
<dbReference type="PROSITE" id="PS50089">
    <property type="entry name" value="ZF_RING_2"/>
    <property type="match status" value="1"/>
</dbReference>
<dbReference type="SMART" id="SM00322">
    <property type="entry name" value="KH"/>
    <property type="match status" value="2"/>
</dbReference>
<feature type="region of interest" description="Disordered" evidence="6">
    <location>
        <begin position="36"/>
        <end position="66"/>
    </location>
</feature>
<evidence type="ECO:0000256" key="6">
    <source>
        <dbReference type="SAM" id="MobiDB-lite"/>
    </source>
</evidence>
<dbReference type="InterPro" id="IPR004088">
    <property type="entry name" value="KH_dom_type_1"/>
</dbReference>
<evidence type="ECO:0000259" key="7">
    <source>
        <dbReference type="PROSITE" id="PS50089"/>
    </source>
</evidence>
<dbReference type="InterPro" id="IPR036612">
    <property type="entry name" value="KH_dom_type_1_sf"/>
</dbReference>
<dbReference type="Gene3D" id="3.30.40.10">
    <property type="entry name" value="Zinc/RING finger domain, C3HC4 (zinc finger)"/>
    <property type="match status" value="1"/>
</dbReference>
<evidence type="ECO:0000313" key="8">
    <source>
        <dbReference type="EMBL" id="UYV72050.1"/>
    </source>
</evidence>
<evidence type="ECO:0000256" key="4">
    <source>
        <dbReference type="PROSITE-ProRule" id="PRU00117"/>
    </source>
</evidence>
<keyword evidence="9" id="KW-1185">Reference proteome</keyword>
<evidence type="ECO:0000313" key="9">
    <source>
        <dbReference type="Proteomes" id="UP001235939"/>
    </source>
</evidence>
<dbReference type="SUPFAM" id="SSF57850">
    <property type="entry name" value="RING/U-box"/>
    <property type="match status" value="1"/>
</dbReference>
<reference evidence="8 9" key="1">
    <citation type="submission" date="2022-01" db="EMBL/GenBank/DDBJ databases">
        <title>A chromosomal length assembly of Cordylochernes scorpioides.</title>
        <authorList>
            <person name="Zeh D."/>
            <person name="Zeh J."/>
        </authorList>
    </citation>
    <scope>NUCLEOTIDE SEQUENCE [LARGE SCALE GENOMIC DNA]</scope>
    <source>
        <strain evidence="8">IN4F17</strain>
        <tissue evidence="8">Whole Body</tissue>
    </source>
</reference>
<sequence>MPASLFPDIENGEVLEMEDERALQLALELTMLGLNSNEPDNYNRNFDSENKTKRSQNTTECVPVPSSEHVAEIVGRQGKNAIAIEPPLQSETRRALRRLRYSEARVAAAKTMQVPVQRIQLWTHKPFSGLQYNTHIDYTADSSVDIGQMSRVCQFCSALRFRDEPFGLCCKQGRVSLLAIESPPEPIFSLLSGLHPLSKSFLLHIRRYNSIFQMTSFGARQVVTVNMHIFCVDAGCKIKALRAKTNTYIKTPVRGEEPVFVVTGRKEDVLAAKKEILSAAHHFTQIRAQRKNSLSGSVSPWQSSSIPGNVTIYVRVPYRVVGLVVGPKGATIKRIQHQTKTFILTPNRDKEPVFEIVGTPENVESAKHEIESHIAQRTGTILNSDEKSDFNTNGVEFSSGDQLFSSDLNSAFIPYSSDSNNLGIHSPDSFSFPLTSSTSTSGTSKITDFTTTNFNNFGLESDEGIGESPFDSPAVIPTSNTAWSDYGMRNSSDPVTFLNLVSSSFMPRSNSLTNEDTSPLSFLESVPAADDHPPARRINSDPLLKMNGLTPLVSMADDEVGITNLLQAFPPLSSSNSDSLSSGSSESLTSQRKKMCFVCTDSEVVAALVPCGHNLFCMECANCVVTKEESVCPVCYMPVSQAVRIYQ</sequence>
<dbReference type="PANTHER" id="PTHR23285">
    <property type="entry name" value="RING FINGER AND KH DOMAIN CONTAINING PROTEIN 1"/>
    <property type="match status" value="1"/>
</dbReference>
<dbReference type="Proteomes" id="UP001235939">
    <property type="component" value="Chromosome 09"/>
</dbReference>
<dbReference type="Pfam" id="PF13920">
    <property type="entry name" value="zf-C3HC4_3"/>
    <property type="match status" value="1"/>
</dbReference>
<dbReference type="EMBL" id="CP092871">
    <property type="protein sequence ID" value="UYV72050.1"/>
    <property type="molecule type" value="Genomic_DNA"/>
</dbReference>
<dbReference type="SUPFAM" id="SSF54791">
    <property type="entry name" value="Eukaryotic type KH-domain (KH-domain type I)"/>
    <property type="match status" value="2"/>
</dbReference>
<keyword evidence="1 5" id="KW-0863">Zinc-finger</keyword>
<keyword evidence="2" id="KW-0862">Zinc</keyword>
<dbReference type="InterPro" id="IPR013083">
    <property type="entry name" value="Znf_RING/FYVE/PHD"/>
</dbReference>
<gene>
    <name evidence="8" type="ORF">LAZ67_9001665</name>
</gene>
<keyword evidence="3 4" id="KW-0694">RNA-binding</keyword>
<dbReference type="PROSITE" id="PS50084">
    <property type="entry name" value="KH_TYPE_1"/>
    <property type="match status" value="1"/>
</dbReference>
<dbReference type="SMART" id="SM00184">
    <property type="entry name" value="RING"/>
    <property type="match status" value="1"/>
</dbReference>
<dbReference type="Gene3D" id="3.30.1370.10">
    <property type="entry name" value="K Homology domain, type 1"/>
    <property type="match status" value="2"/>
</dbReference>
<evidence type="ECO:0000256" key="1">
    <source>
        <dbReference type="ARBA" id="ARBA00022771"/>
    </source>
</evidence>
<dbReference type="CDD" id="cd16518">
    <property type="entry name" value="RING-HC_MEX3"/>
    <property type="match status" value="1"/>
</dbReference>
<dbReference type="InterPro" id="IPR047227">
    <property type="entry name" value="MEX3"/>
</dbReference>
<evidence type="ECO:0000256" key="5">
    <source>
        <dbReference type="PROSITE-ProRule" id="PRU00175"/>
    </source>
</evidence>
<feature type="compositionally biased region" description="Polar residues" evidence="6">
    <location>
        <begin position="36"/>
        <end position="45"/>
    </location>
</feature>
<evidence type="ECO:0000256" key="2">
    <source>
        <dbReference type="ARBA" id="ARBA00022833"/>
    </source>
</evidence>
<dbReference type="InterPro" id="IPR047226">
    <property type="entry name" value="KH-I_MEX3_rpt2"/>
</dbReference>
<name>A0ABY6KWV4_9ARAC</name>
<keyword evidence="1 5" id="KW-0479">Metal-binding</keyword>
<dbReference type="InterPro" id="IPR001841">
    <property type="entry name" value="Znf_RING"/>
</dbReference>
<accession>A0ABY6KWV4</accession>
<evidence type="ECO:0000256" key="3">
    <source>
        <dbReference type="ARBA" id="ARBA00022884"/>
    </source>
</evidence>
<dbReference type="Pfam" id="PF00013">
    <property type="entry name" value="KH_1"/>
    <property type="match status" value="2"/>
</dbReference>
<proteinExistence type="predicted"/>
<dbReference type="CDD" id="cd22424">
    <property type="entry name" value="KH-I_MEX3_rpt2"/>
    <property type="match status" value="1"/>
</dbReference>
<dbReference type="PANTHER" id="PTHR23285:SF7">
    <property type="entry name" value="LD09246P1"/>
    <property type="match status" value="1"/>
</dbReference>
<protein>
    <submittedName>
        <fullName evidence="8">MEX3C</fullName>
    </submittedName>
</protein>